<keyword evidence="1" id="KW-0614">Plasmid</keyword>
<gene>
    <name evidence="1" type="ORF">FUAX_53740</name>
</gene>
<evidence type="ECO:0000313" key="2">
    <source>
        <dbReference type="Proteomes" id="UP001348817"/>
    </source>
</evidence>
<organism evidence="1 2">
    <name type="scientific">Fulvitalea axinellae</name>
    <dbReference type="NCBI Taxonomy" id="1182444"/>
    <lineage>
        <taxon>Bacteria</taxon>
        <taxon>Pseudomonadati</taxon>
        <taxon>Bacteroidota</taxon>
        <taxon>Cytophagia</taxon>
        <taxon>Cytophagales</taxon>
        <taxon>Persicobacteraceae</taxon>
        <taxon>Fulvitalea</taxon>
    </lineage>
</organism>
<sequence>MRFKFFTIFFLVTNSLFASPIEGKWQGFSVDKKYTLIIDKEVFSFSISDSNNNLKESVSLKIHDLVTVNNGKQINLFVEESKGNIGCFRFININGNKDFELVWDSGIWGKDRESVEKQVNEEKKELTGFIFFSERTLEKVKKRKNLSELSKNEFLAFGKASCSHISKQVQSYSFLTESPLAYFMNSLIIVAYKSGYNPTNFELSIINQLGAKHDLSKSDLNFEGCFQ</sequence>
<dbReference type="KEGG" id="fax:FUAX_53740"/>
<keyword evidence="2" id="KW-1185">Reference proteome</keyword>
<dbReference type="RefSeq" id="WP_338396114.1">
    <property type="nucleotide sequence ID" value="NZ_AP025322.1"/>
</dbReference>
<dbReference type="Proteomes" id="UP001348817">
    <property type="component" value="Plasmid pFA8"/>
</dbReference>
<evidence type="ECO:0008006" key="3">
    <source>
        <dbReference type="Google" id="ProtNLM"/>
    </source>
</evidence>
<protein>
    <recommendedName>
        <fullName evidence="3">DUF4476 domain-containing protein</fullName>
    </recommendedName>
</protein>
<geneLocation type="plasmid" evidence="1 2">
    <name>pFA8</name>
</geneLocation>
<reference evidence="1 2" key="1">
    <citation type="submission" date="2021-12" db="EMBL/GenBank/DDBJ databases">
        <title>Genome sequencing of bacteria with rrn-lacking chromosome and rrn-plasmid.</title>
        <authorList>
            <person name="Anda M."/>
            <person name="Iwasaki W."/>
        </authorList>
    </citation>
    <scope>NUCLEOTIDE SEQUENCE [LARGE SCALE GENOMIC DNA]</scope>
    <source>
        <strain evidence="1 2">DSM 100852</strain>
        <plasmid evidence="1 2">pFA8</plasmid>
    </source>
</reference>
<proteinExistence type="predicted"/>
<name>A0AAU9CYV3_9BACT</name>
<accession>A0AAU9CYV3</accession>
<dbReference type="AlphaFoldDB" id="A0AAU9CYV3"/>
<evidence type="ECO:0000313" key="1">
    <source>
        <dbReference type="EMBL" id="BDD12942.1"/>
    </source>
</evidence>
<dbReference type="EMBL" id="AP025322">
    <property type="protein sequence ID" value="BDD12942.1"/>
    <property type="molecule type" value="Genomic_DNA"/>
</dbReference>